<reference evidence="1 2" key="2">
    <citation type="journal article" date="2022" name="Mol. Ecol. Resour.">
        <title>The genomes of chicory, endive, great burdock and yacon provide insights into Asteraceae paleo-polyploidization history and plant inulin production.</title>
        <authorList>
            <person name="Fan W."/>
            <person name="Wang S."/>
            <person name="Wang H."/>
            <person name="Wang A."/>
            <person name="Jiang F."/>
            <person name="Liu H."/>
            <person name="Zhao H."/>
            <person name="Xu D."/>
            <person name="Zhang Y."/>
        </authorList>
    </citation>
    <scope>NUCLEOTIDE SEQUENCE [LARGE SCALE GENOMIC DNA]</scope>
    <source>
        <strain evidence="2">cv. Punajuju</strain>
        <tissue evidence="1">Leaves</tissue>
    </source>
</reference>
<organism evidence="1 2">
    <name type="scientific">Cichorium intybus</name>
    <name type="common">Chicory</name>
    <dbReference type="NCBI Taxonomy" id="13427"/>
    <lineage>
        <taxon>Eukaryota</taxon>
        <taxon>Viridiplantae</taxon>
        <taxon>Streptophyta</taxon>
        <taxon>Embryophyta</taxon>
        <taxon>Tracheophyta</taxon>
        <taxon>Spermatophyta</taxon>
        <taxon>Magnoliopsida</taxon>
        <taxon>eudicotyledons</taxon>
        <taxon>Gunneridae</taxon>
        <taxon>Pentapetalae</taxon>
        <taxon>asterids</taxon>
        <taxon>campanulids</taxon>
        <taxon>Asterales</taxon>
        <taxon>Asteraceae</taxon>
        <taxon>Cichorioideae</taxon>
        <taxon>Cichorieae</taxon>
        <taxon>Cichoriinae</taxon>
        <taxon>Cichorium</taxon>
    </lineage>
</organism>
<sequence length="371" mass="43213">MYPDQYYEDYENPADTYYEDDCYNGSFDDNGWRTEESSQPENSVTLAQLWVFMYNNYHEQKDQAEALEKVQASLDRLEESWKCSPPSPEPEASDFYTNNNVCELASPEYVMEGHTPWESQETTEMVENVVEDVVEEAVSDSTDPSPMTPEIVEVFDIIEEGGVDDNITPDPVIFEKFEKFENKDLMMGDFVPPSDQTSHSLLVPIHLLDDDQEVDADELIFENNKHDFITTHDPFMNGKLDVINTIDEDIWKHPNMLPSDPTRLENLYWHCKPKLQTEDSTWDTGKMRSAKQLLGALHVKPLTLKRCRRKDRAWRFKATSKHSREAIRRWQPGSSRRTDKPFDPGKFEGQWVSERTVEVEMQQKQMAYDPP</sequence>
<accession>A0ACB8ZUM1</accession>
<evidence type="ECO:0000313" key="2">
    <source>
        <dbReference type="Proteomes" id="UP001055811"/>
    </source>
</evidence>
<name>A0ACB8ZUM1_CICIN</name>
<proteinExistence type="predicted"/>
<keyword evidence="2" id="KW-1185">Reference proteome</keyword>
<comment type="caution">
    <text evidence="1">The sequence shown here is derived from an EMBL/GenBank/DDBJ whole genome shotgun (WGS) entry which is preliminary data.</text>
</comment>
<gene>
    <name evidence="1" type="ORF">L2E82_45713</name>
</gene>
<evidence type="ECO:0000313" key="1">
    <source>
        <dbReference type="EMBL" id="KAI3701070.1"/>
    </source>
</evidence>
<protein>
    <submittedName>
        <fullName evidence="1">Uncharacterized protein</fullName>
    </submittedName>
</protein>
<reference evidence="2" key="1">
    <citation type="journal article" date="2022" name="Mol. Ecol. Resour.">
        <title>The genomes of chicory, endive, great burdock and yacon provide insights into Asteraceae palaeo-polyploidization history and plant inulin production.</title>
        <authorList>
            <person name="Fan W."/>
            <person name="Wang S."/>
            <person name="Wang H."/>
            <person name="Wang A."/>
            <person name="Jiang F."/>
            <person name="Liu H."/>
            <person name="Zhao H."/>
            <person name="Xu D."/>
            <person name="Zhang Y."/>
        </authorList>
    </citation>
    <scope>NUCLEOTIDE SEQUENCE [LARGE SCALE GENOMIC DNA]</scope>
    <source>
        <strain evidence="2">cv. Punajuju</strain>
    </source>
</reference>
<dbReference type="EMBL" id="CM042016">
    <property type="protein sequence ID" value="KAI3701070.1"/>
    <property type="molecule type" value="Genomic_DNA"/>
</dbReference>
<dbReference type="Proteomes" id="UP001055811">
    <property type="component" value="Linkage Group LG08"/>
</dbReference>